<proteinExistence type="predicted"/>
<name>A0A447T989_CHRVL</name>
<gene>
    <name evidence="1" type="ORF">NCTC9695_01846</name>
</gene>
<dbReference type="AlphaFoldDB" id="A0A447T989"/>
<protein>
    <submittedName>
        <fullName evidence="1">Uncharacterized protein</fullName>
    </submittedName>
</protein>
<sequence length="98" mass="10738">MEGELRRFGLKLAGGALEPGEAIHECVILECRKALGRGVALPGGVYFNRACHSQAFEFRCEPPPGATPRLSAAHSAWGDFALRERDEVQRRAVVCARF</sequence>
<reference evidence="1 2" key="1">
    <citation type="submission" date="2018-12" db="EMBL/GenBank/DDBJ databases">
        <authorList>
            <consortium name="Pathogen Informatics"/>
        </authorList>
    </citation>
    <scope>NUCLEOTIDE SEQUENCE [LARGE SCALE GENOMIC DNA]</scope>
    <source>
        <strain evidence="1 2">NCTC9695</strain>
    </source>
</reference>
<evidence type="ECO:0000313" key="1">
    <source>
        <dbReference type="EMBL" id="VEB41418.1"/>
    </source>
</evidence>
<dbReference type="Proteomes" id="UP000275777">
    <property type="component" value="Chromosome"/>
</dbReference>
<accession>A0A447T989</accession>
<dbReference type="EMBL" id="LR134182">
    <property type="protein sequence ID" value="VEB41418.1"/>
    <property type="molecule type" value="Genomic_DNA"/>
</dbReference>
<evidence type="ECO:0000313" key="2">
    <source>
        <dbReference type="Proteomes" id="UP000275777"/>
    </source>
</evidence>
<organism evidence="1 2">
    <name type="scientific">Chromobacterium violaceum</name>
    <dbReference type="NCBI Taxonomy" id="536"/>
    <lineage>
        <taxon>Bacteria</taxon>
        <taxon>Pseudomonadati</taxon>
        <taxon>Pseudomonadota</taxon>
        <taxon>Betaproteobacteria</taxon>
        <taxon>Neisseriales</taxon>
        <taxon>Chromobacteriaceae</taxon>
        <taxon>Chromobacterium</taxon>
    </lineage>
</organism>